<dbReference type="PROSITE" id="PS50943">
    <property type="entry name" value="HTH_CROC1"/>
    <property type="match status" value="1"/>
</dbReference>
<dbReference type="InterPro" id="IPR001387">
    <property type="entry name" value="Cro/C1-type_HTH"/>
</dbReference>
<dbReference type="SUPFAM" id="SSF88659">
    <property type="entry name" value="Sigma3 and sigma4 domains of RNA polymerase sigma factors"/>
    <property type="match status" value="1"/>
</dbReference>
<keyword evidence="3" id="KW-0238">DNA-binding</keyword>
<evidence type="ECO:0000256" key="1">
    <source>
        <dbReference type="ARBA" id="ARBA00010466"/>
    </source>
</evidence>
<comment type="similarity">
    <text evidence="1">Belongs to the SorC transcriptional regulatory family.</text>
</comment>
<dbReference type="PANTHER" id="PTHR34294:SF1">
    <property type="entry name" value="TRANSCRIPTIONAL REGULATOR LSRR"/>
    <property type="match status" value="1"/>
</dbReference>
<dbReference type="GO" id="GO:0003700">
    <property type="term" value="F:DNA-binding transcription factor activity"/>
    <property type="evidence" value="ECO:0007669"/>
    <property type="project" value="InterPro"/>
</dbReference>
<accession>A0A328VJV1</accession>
<evidence type="ECO:0000313" key="7">
    <source>
        <dbReference type="Proteomes" id="UP000248706"/>
    </source>
</evidence>
<dbReference type="GO" id="GO:0030246">
    <property type="term" value="F:carbohydrate binding"/>
    <property type="evidence" value="ECO:0007669"/>
    <property type="project" value="InterPro"/>
</dbReference>
<evidence type="ECO:0000256" key="4">
    <source>
        <dbReference type="ARBA" id="ARBA00023163"/>
    </source>
</evidence>
<dbReference type="InterPro" id="IPR037171">
    <property type="entry name" value="NagB/RpiA_transferase-like"/>
</dbReference>
<organism evidence="6 7">
    <name type="scientific">Thermogemmatispora tikiterensis</name>
    <dbReference type="NCBI Taxonomy" id="1825093"/>
    <lineage>
        <taxon>Bacteria</taxon>
        <taxon>Bacillati</taxon>
        <taxon>Chloroflexota</taxon>
        <taxon>Ktedonobacteria</taxon>
        <taxon>Thermogemmatisporales</taxon>
        <taxon>Thermogemmatisporaceae</taxon>
        <taxon>Thermogemmatispora</taxon>
    </lineage>
</organism>
<dbReference type="Proteomes" id="UP000248706">
    <property type="component" value="Unassembled WGS sequence"/>
</dbReference>
<name>A0A328VJV1_9CHLR</name>
<gene>
    <name evidence="6" type="ORF">A4R35_19565</name>
</gene>
<dbReference type="InterPro" id="IPR013324">
    <property type="entry name" value="RNA_pol_sigma_r3/r4-like"/>
</dbReference>
<dbReference type="InterPro" id="IPR051054">
    <property type="entry name" value="SorC_transcr_regulators"/>
</dbReference>
<comment type="caution">
    <text evidence="6">The sequence shown here is derived from an EMBL/GenBank/DDBJ whole genome shotgun (WGS) entry which is preliminary data.</text>
</comment>
<dbReference type="PANTHER" id="PTHR34294">
    <property type="entry name" value="TRANSCRIPTIONAL REGULATOR-RELATED"/>
    <property type="match status" value="1"/>
</dbReference>
<reference evidence="6 7" key="1">
    <citation type="submission" date="2016-08" db="EMBL/GenBank/DDBJ databases">
        <title>Analysis of Carbohydrate Active Enzymes in Thermogemmatispora T81 Reveals Carbohydrate Degradation Ability.</title>
        <authorList>
            <person name="Tomazini A."/>
            <person name="Lal S."/>
            <person name="Stott M."/>
            <person name="Henrissat B."/>
            <person name="Polikarpov I."/>
            <person name="Sparling R."/>
            <person name="Levin D.B."/>
        </authorList>
    </citation>
    <scope>NUCLEOTIDE SEQUENCE [LARGE SCALE GENOMIC DNA]</scope>
    <source>
        <strain evidence="6 7">T81</strain>
    </source>
</reference>
<evidence type="ECO:0000256" key="3">
    <source>
        <dbReference type="ARBA" id="ARBA00023125"/>
    </source>
</evidence>
<dbReference type="Gene3D" id="3.40.50.1360">
    <property type="match status" value="1"/>
</dbReference>
<dbReference type="Pfam" id="PF04198">
    <property type="entry name" value="Sugar-bind"/>
    <property type="match status" value="1"/>
</dbReference>
<sequence length="335" mass="36786">MTQESDDIYLLTEVASLYYEENYTQEQIAKMIGISRSGVSRLLSRSRELGLVDIHVHQVLRTSAALQEELMARFGLQDAQVLEAAEAEGVALDRVGALAARYVDRRIQESHAEGKRPIRTVGISWGTSMLEMLKALRPRRRLPLNVIQLMGSVDTSARPDIDGPEIARRLADAYGGRCYYLHAPLLVADATVREGLLKERSLRRSFQMMEQMDMALVGIGGARPEASGLFRAGYLDEEELQVIRSQGAVGDICGCYFDIEGRLCAQELLCRTVTVSFETLRKVPLVIAVAAGAAKKEAMFGALRTGVVKVLITDEPGARALLQLASSQELAHLPG</sequence>
<dbReference type="EMBL" id="MCIF01000002">
    <property type="protein sequence ID" value="RAQ97747.1"/>
    <property type="molecule type" value="Genomic_DNA"/>
</dbReference>
<dbReference type="InterPro" id="IPR007324">
    <property type="entry name" value="Sugar-bd_dom_put"/>
</dbReference>
<dbReference type="AlphaFoldDB" id="A0A328VJV1"/>
<proteinExistence type="inferred from homology"/>
<evidence type="ECO:0000313" key="6">
    <source>
        <dbReference type="EMBL" id="RAQ97747.1"/>
    </source>
</evidence>
<dbReference type="GO" id="GO:0006352">
    <property type="term" value="P:DNA-templated transcription initiation"/>
    <property type="evidence" value="ECO:0007669"/>
    <property type="project" value="InterPro"/>
</dbReference>
<keyword evidence="7" id="KW-1185">Reference proteome</keyword>
<dbReference type="Pfam" id="PF04545">
    <property type="entry name" value="Sigma70_r4"/>
    <property type="match status" value="1"/>
</dbReference>
<evidence type="ECO:0000256" key="2">
    <source>
        <dbReference type="ARBA" id="ARBA00023015"/>
    </source>
</evidence>
<keyword evidence="4" id="KW-0804">Transcription</keyword>
<dbReference type="InterPro" id="IPR007630">
    <property type="entry name" value="RNA_pol_sigma70_r4"/>
</dbReference>
<feature type="domain" description="HTH cro/C1-type" evidence="5">
    <location>
        <begin position="20"/>
        <end position="67"/>
    </location>
</feature>
<protein>
    <recommendedName>
        <fullName evidence="5">HTH cro/C1-type domain-containing protein</fullName>
    </recommendedName>
</protein>
<dbReference type="Gene3D" id="1.10.10.60">
    <property type="entry name" value="Homeodomain-like"/>
    <property type="match status" value="1"/>
</dbReference>
<dbReference type="RefSeq" id="WP_112432418.1">
    <property type="nucleotide sequence ID" value="NZ_MCIF01000002.1"/>
</dbReference>
<dbReference type="SUPFAM" id="SSF100950">
    <property type="entry name" value="NagB/RpiA/CoA transferase-like"/>
    <property type="match status" value="1"/>
</dbReference>
<evidence type="ECO:0000259" key="5">
    <source>
        <dbReference type="PROSITE" id="PS50943"/>
    </source>
</evidence>
<keyword evidence="2" id="KW-0805">Transcription regulation</keyword>
<dbReference type="OrthoDB" id="9792873at2"/>
<dbReference type="GO" id="GO:0003677">
    <property type="term" value="F:DNA binding"/>
    <property type="evidence" value="ECO:0007669"/>
    <property type="project" value="UniProtKB-KW"/>
</dbReference>